<evidence type="ECO:0000313" key="4">
    <source>
        <dbReference type="Proteomes" id="UP000488299"/>
    </source>
</evidence>
<dbReference type="PANTHER" id="PTHR11319:SF35">
    <property type="entry name" value="OUTER MEMBRANE PROTEIN PMPC-RELATED"/>
    <property type="match status" value="1"/>
</dbReference>
<name>A0A7J5U047_9BACT</name>
<keyword evidence="1" id="KW-1133">Transmembrane helix</keyword>
<gene>
    <name evidence="3" type="ORF">F5984_09915</name>
</gene>
<dbReference type="InterPro" id="IPR039448">
    <property type="entry name" value="Beta_helix"/>
</dbReference>
<protein>
    <recommendedName>
        <fullName evidence="2">Right handed beta helix domain-containing protein</fullName>
    </recommendedName>
</protein>
<evidence type="ECO:0000256" key="1">
    <source>
        <dbReference type="SAM" id="Phobius"/>
    </source>
</evidence>
<dbReference type="Pfam" id="PF13229">
    <property type="entry name" value="Beta_helix"/>
    <property type="match status" value="2"/>
</dbReference>
<dbReference type="NCBIfam" id="NF041518">
    <property type="entry name" value="choice_anch_Q"/>
    <property type="match status" value="2"/>
</dbReference>
<evidence type="ECO:0000313" key="3">
    <source>
        <dbReference type="EMBL" id="KAB7731118.1"/>
    </source>
</evidence>
<keyword evidence="1" id="KW-0812">Transmembrane</keyword>
<keyword evidence="4" id="KW-1185">Reference proteome</keyword>
<dbReference type="Gene3D" id="2.160.20.10">
    <property type="entry name" value="Single-stranded right-handed beta-helix, Pectin lyase-like"/>
    <property type="match status" value="2"/>
</dbReference>
<feature type="domain" description="Right handed beta helix" evidence="2">
    <location>
        <begin position="167"/>
        <end position="297"/>
    </location>
</feature>
<dbReference type="InterPro" id="IPR012334">
    <property type="entry name" value="Pectin_lyas_fold"/>
</dbReference>
<accession>A0A7J5U047</accession>
<dbReference type="InterPro" id="IPR011050">
    <property type="entry name" value="Pectin_lyase_fold/virulence"/>
</dbReference>
<dbReference type="EMBL" id="WELI01000003">
    <property type="protein sequence ID" value="KAB7731118.1"/>
    <property type="molecule type" value="Genomic_DNA"/>
</dbReference>
<feature type="domain" description="Right handed beta helix" evidence="2">
    <location>
        <begin position="839"/>
        <end position="994"/>
    </location>
</feature>
<evidence type="ECO:0000259" key="2">
    <source>
        <dbReference type="Pfam" id="PF13229"/>
    </source>
</evidence>
<dbReference type="SMART" id="SM00710">
    <property type="entry name" value="PbH1"/>
    <property type="match status" value="9"/>
</dbReference>
<dbReference type="SUPFAM" id="SSF51126">
    <property type="entry name" value="Pectin lyase-like"/>
    <property type="match status" value="3"/>
</dbReference>
<dbReference type="Gene3D" id="2.60.40.10">
    <property type="entry name" value="Immunoglobulins"/>
    <property type="match status" value="1"/>
</dbReference>
<sequence>MRARVQVSGRVTHWVFTVVFSISLISSGWVRAQTIRYVKVGGTGSGSSWATATADLQSAINSLTATGGQVWVAAGVYKPGGAANTNRSLSFQMRNNVAIYGGFTGTETALNQRPSVNPITGQPSSTTLSGALATTLTSDNSYHVIKNVGFNLNSTAILDGFVIAGANANVTNDTFGAGIYNSRSSPSVANCVFSGNSAFDGGGGMYNSNSNPILTSCLFQENLGQTFGGGGVYNVNSNPTLTNCHFRGNLSQVYGGGIYNEASSPALTNITFLENQSINGGGGIYNITSNPTIQSCVFIGNTATQGFGGGMYNEGSTPTVSNCLFQGNLALSAGGGLTNSNCSPTFTNCSFIINSAQTGAGIFNFRSSPTVINAILRGNSASRGGGLGNTDSSPVLINCSFQGNTASTRGLSLASFNSMPTLTNCILFDSGVGDVISNESGSVTTVQYSLIQTGVTSFTGTNNITTTTFPFLSATDLRLNDCSPAINAGNSGAYTTAGGPMSDLAENSRRYNGGPIDLGAYEYQGDLLTVSTPIVSTAIQGIPFSQTFVTTGGDSGPYNYSMLSGSLPPGLNLSVSGTLSGTPTQAGSFSLSVQIVNARGCVPTSPVYTLAVLAQPIRYVRAVAVGRGDGSSWANASADLQQMIDAVGTQQVWVAAGTYKPTSTTARTVSFSMKNGVAIYGGFSASGDPLFASRNPGSFTTTLSGDIGQEGSNTDNSFHVINNPASLSLNNTAVLDGFVVTGGNANGSGEFTYGGGMYNVNVAPTITNCVFQSNSASIGGGIYNLNSNINYANCSFIRNSGRGAGMYNTNCRLTLSNCVFSGNLAINFISSLGGGMFSQNTNLALINCKFLENRANAGGSGVAHIGENSLTINQCVFKDNGSATVSFGGGLYLDKSPSTIINSTFQSNTAIYGGGIYTASTSVSVSNCTFYGNVSSYAGWAVYRFSGLSYLINCVLFANGGDRALGSEDGSSMTARYCLFETGVTNFTGTNNLTTSSSPFVSTTDLRLDGVSAAINAGDPATTSATVGTTDLAGNPRFANGRIDMGAYEFQEPIPLYTVKSGAWDDASVWSLNRVPTSTDVVEIRHLVELSASYQGRALRVRYGLSGQVKFNPASKLLLGQL</sequence>
<dbReference type="InterPro" id="IPR013783">
    <property type="entry name" value="Ig-like_fold"/>
</dbReference>
<organism evidence="3 4">
    <name type="scientific">Rudanella paleaurantiibacter</name>
    <dbReference type="NCBI Taxonomy" id="2614655"/>
    <lineage>
        <taxon>Bacteria</taxon>
        <taxon>Pseudomonadati</taxon>
        <taxon>Bacteroidota</taxon>
        <taxon>Cytophagia</taxon>
        <taxon>Cytophagales</taxon>
        <taxon>Cytophagaceae</taxon>
        <taxon>Rudanella</taxon>
    </lineage>
</organism>
<comment type="caution">
    <text evidence="3">The sequence shown here is derived from an EMBL/GenBank/DDBJ whole genome shotgun (WGS) entry which is preliminary data.</text>
</comment>
<keyword evidence="1" id="KW-0472">Membrane</keyword>
<dbReference type="InterPro" id="IPR006626">
    <property type="entry name" value="PbH1"/>
</dbReference>
<dbReference type="Proteomes" id="UP000488299">
    <property type="component" value="Unassembled WGS sequence"/>
</dbReference>
<feature type="transmembrane region" description="Helical" evidence="1">
    <location>
        <begin position="12"/>
        <end position="30"/>
    </location>
</feature>
<dbReference type="PANTHER" id="PTHR11319">
    <property type="entry name" value="G PROTEIN-COUPLED RECEPTOR-RELATED"/>
    <property type="match status" value="1"/>
</dbReference>
<dbReference type="AlphaFoldDB" id="A0A7J5U047"/>
<reference evidence="3 4" key="1">
    <citation type="submission" date="2019-10" db="EMBL/GenBank/DDBJ databases">
        <title>Rudanella paleaurantiibacter sp. nov., isolated from sludge.</title>
        <authorList>
            <person name="Xu S.Q."/>
        </authorList>
    </citation>
    <scope>NUCLEOTIDE SEQUENCE [LARGE SCALE GENOMIC DNA]</scope>
    <source>
        <strain evidence="3 4">HX-22-17</strain>
    </source>
</reference>
<proteinExistence type="predicted"/>
<dbReference type="InterPro" id="IPR059226">
    <property type="entry name" value="Choice_anch_Q_dom"/>
</dbReference>